<dbReference type="RefSeq" id="WP_161862242.1">
    <property type="nucleotide sequence ID" value="NZ_CP046620.1"/>
</dbReference>
<dbReference type="PRINTS" id="PR00035">
    <property type="entry name" value="HTHGNTR"/>
</dbReference>
<dbReference type="GO" id="GO:0045892">
    <property type="term" value="P:negative regulation of DNA-templated transcription"/>
    <property type="evidence" value="ECO:0007669"/>
    <property type="project" value="TreeGrafter"/>
</dbReference>
<dbReference type="Gene3D" id="3.40.1410.10">
    <property type="entry name" value="Chorismate lyase-like"/>
    <property type="match status" value="1"/>
</dbReference>
<evidence type="ECO:0000259" key="4">
    <source>
        <dbReference type="PROSITE" id="PS50949"/>
    </source>
</evidence>
<dbReference type="PANTHER" id="PTHR44846">
    <property type="entry name" value="MANNOSYL-D-GLYCERATE TRANSPORT/METABOLISM SYSTEM REPRESSOR MNGR-RELATED"/>
    <property type="match status" value="1"/>
</dbReference>
<dbReference type="PROSITE" id="PS50949">
    <property type="entry name" value="HTH_GNTR"/>
    <property type="match status" value="1"/>
</dbReference>
<dbReference type="NCBIfam" id="TIGR02325">
    <property type="entry name" value="C_P_lyase_phnF"/>
    <property type="match status" value="1"/>
</dbReference>
<dbReference type="CDD" id="cd07377">
    <property type="entry name" value="WHTH_GntR"/>
    <property type="match status" value="1"/>
</dbReference>
<accession>A0A6P1T569</accession>
<dbReference type="GO" id="GO:0003677">
    <property type="term" value="F:DNA binding"/>
    <property type="evidence" value="ECO:0007669"/>
    <property type="project" value="UniProtKB-KW"/>
</dbReference>
<keyword evidence="6" id="KW-1185">Reference proteome</keyword>
<dbReference type="InterPro" id="IPR036388">
    <property type="entry name" value="WH-like_DNA-bd_sf"/>
</dbReference>
<dbReference type="InterPro" id="IPR000524">
    <property type="entry name" value="Tscrpt_reg_HTH_GntR"/>
</dbReference>
<gene>
    <name evidence="5" type="primary">phnF</name>
    <name evidence="5" type="ORF">GO499_11085</name>
</gene>
<dbReference type="KEGG" id="amaq:GO499_11085"/>
<dbReference type="SMART" id="SM00345">
    <property type="entry name" value="HTH_GNTR"/>
    <property type="match status" value="1"/>
</dbReference>
<dbReference type="SUPFAM" id="SSF64288">
    <property type="entry name" value="Chorismate lyase-like"/>
    <property type="match status" value="1"/>
</dbReference>
<dbReference type="InterPro" id="IPR050679">
    <property type="entry name" value="Bact_HTH_transcr_reg"/>
</dbReference>
<organism evidence="5 6">
    <name type="scientific">Algicella marina</name>
    <dbReference type="NCBI Taxonomy" id="2683284"/>
    <lineage>
        <taxon>Bacteria</taxon>
        <taxon>Pseudomonadati</taxon>
        <taxon>Pseudomonadota</taxon>
        <taxon>Alphaproteobacteria</taxon>
        <taxon>Rhodobacterales</taxon>
        <taxon>Paracoccaceae</taxon>
        <taxon>Algicella</taxon>
    </lineage>
</organism>
<dbReference type="EMBL" id="CP046620">
    <property type="protein sequence ID" value="QHQ35682.1"/>
    <property type="molecule type" value="Genomic_DNA"/>
</dbReference>
<evidence type="ECO:0000256" key="2">
    <source>
        <dbReference type="ARBA" id="ARBA00023125"/>
    </source>
</evidence>
<dbReference type="SMART" id="SM00866">
    <property type="entry name" value="UTRA"/>
    <property type="match status" value="1"/>
</dbReference>
<keyword evidence="1" id="KW-0805">Transcription regulation</keyword>
<evidence type="ECO:0000313" key="6">
    <source>
        <dbReference type="Proteomes" id="UP000464495"/>
    </source>
</evidence>
<dbReference type="InterPro" id="IPR012702">
    <property type="entry name" value="CP_lyase_PhnF"/>
</dbReference>
<dbReference type="Gene3D" id="1.10.10.10">
    <property type="entry name" value="Winged helix-like DNA-binding domain superfamily/Winged helix DNA-binding domain"/>
    <property type="match status" value="1"/>
</dbReference>
<dbReference type="GO" id="GO:0003700">
    <property type="term" value="F:DNA-binding transcription factor activity"/>
    <property type="evidence" value="ECO:0007669"/>
    <property type="project" value="InterPro"/>
</dbReference>
<evidence type="ECO:0000256" key="1">
    <source>
        <dbReference type="ARBA" id="ARBA00023015"/>
    </source>
</evidence>
<dbReference type="InterPro" id="IPR028978">
    <property type="entry name" value="Chorismate_lyase_/UTRA_dom_sf"/>
</dbReference>
<dbReference type="Pfam" id="PF00392">
    <property type="entry name" value="GntR"/>
    <property type="match status" value="1"/>
</dbReference>
<keyword evidence="2" id="KW-0238">DNA-binding</keyword>
<proteinExistence type="predicted"/>
<evidence type="ECO:0000313" key="5">
    <source>
        <dbReference type="EMBL" id="QHQ35682.1"/>
    </source>
</evidence>
<dbReference type="SUPFAM" id="SSF46785">
    <property type="entry name" value="Winged helix' DNA-binding domain"/>
    <property type="match status" value="1"/>
</dbReference>
<dbReference type="InterPro" id="IPR011663">
    <property type="entry name" value="UTRA"/>
</dbReference>
<evidence type="ECO:0000256" key="3">
    <source>
        <dbReference type="ARBA" id="ARBA00023163"/>
    </source>
</evidence>
<protein>
    <submittedName>
        <fullName evidence="5">Phosphonate metabolism transcriptional regulator PhnF</fullName>
    </submittedName>
</protein>
<sequence>MPRTPIWQSIATTLTHEIAGGHYPPGARMPTEAALSSRFGVNRHTVRRALKRMSEDGLVHSRRGAGVFVAMKPMDYAIGRRTRFHQNLAAAGQTPGKKILHLETRQSDTREAEALALPAGADVHAYEGLSLADGQPIAVSRSIFPAAPFPGFLDDLAELGSITAALARHGIADYTRASTRLTAKAATATQALHLRIAENAPLLQAVAINIDTTGMPIEYGHTWFAGERVTLTLSDPALQDAQMS</sequence>
<keyword evidence="3" id="KW-0804">Transcription</keyword>
<dbReference type="InterPro" id="IPR036390">
    <property type="entry name" value="WH_DNA-bd_sf"/>
</dbReference>
<dbReference type="PANTHER" id="PTHR44846:SF1">
    <property type="entry name" value="MANNOSYL-D-GLYCERATE TRANSPORT_METABOLISM SYSTEM REPRESSOR MNGR-RELATED"/>
    <property type="match status" value="1"/>
</dbReference>
<dbReference type="AlphaFoldDB" id="A0A6P1T569"/>
<dbReference type="Proteomes" id="UP000464495">
    <property type="component" value="Chromosome"/>
</dbReference>
<feature type="domain" description="HTH gntR-type" evidence="4">
    <location>
        <begin position="4"/>
        <end position="72"/>
    </location>
</feature>
<reference evidence="5 6" key="1">
    <citation type="submission" date="2019-12" db="EMBL/GenBank/DDBJ databases">
        <title>Complete genome sequence of Algicella marina strain 9Alg 56(T) isolated from the red alga Tichocarpus crinitus.</title>
        <authorList>
            <person name="Kim S.-G."/>
            <person name="Nedashkovskaya O.I."/>
        </authorList>
    </citation>
    <scope>NUCLEOTIDE SEQUENCE [LARGE SCALE GENOMIC DNA]</scope>
    <source>
        <strain evidence="5 6">9Alg 56</strain>
    </source>
</reference>
<dbReference type="Pfam" id="PF07702">
    <property type="entry name" value="UTRA"/>
    <property type="match status" value="1"/>
</dbReference>
<name>A0A6P1T569_9RHOB</name>